<accession>A0A0D0C5F3</accession>
<organism evidence="1 2">
    <name type="scientific">Paxillus rubicundulus Ve08.2h10</name>
    <dbReference type="NCBI Taxonomy" id="930991"/>
    <lineage>
        <taxon>Eukaryota</taxon>
        <taxon>Fungi</taxon>
        <taxon>Dikarya</taxon>
        <taxon>Basidiomycota</taxon>
        <taxon>Agaricomycotina</taxon>
        <taxon>Agaricomycetes</taxon>
        <taxon>Agaricomycetidae</taxon>
        <taxon>Boletales</taxon>
        <taxon>Paxilineae</taxon>
        <taxon>Paxillaceae</taxon>
        <taxon>Paxillus</taxon>
    </lineage>
</organism>
<protein>
    <submittedName>
        <fullName evidence="1">Uncharacterized protein</fullName>
    </submittedName>
</protein>
<dbReference type="Proteomes" id="UP000054538">
    <property type="component" value="Unassembled WGS sequence"/>
</dbReference>
<reference evidence="1 2" key="1">
    <citation type="submission" date="2014-04" db="EMBL/GenBank/DDBJ databases">
        <authorList>
            <consortium name="DOE Joint Genome Institute"/>
            <person name="Kuo A."/>
            <person name="Kohler A."/>
            <person name="Jargeat P."/>
            <person name="Nagy L.G."/>
            <person name="Floudas D."/>
            <person name="Copeland A."/>
            <person name="Barry K.W."/>
            <person name="Cichocki N."/>
            <person name="Veneault-Fourrey C."/>
            <person name="LaButti K."/>
            <person name="Lindquist E.A."/>
            <person name="Lipzen A."/>
            <person name="Lundell T."/>
            <person name="Morin E."/>
            <person name="Murat C."/>
            <person name="Sun H."/>
            <person name="Tunlid A."/>
            <person name="Henrissat B."/>
            <person name="Grigoriev I.V."/>
            <person name="Hibbett D.S."/>
            <person name="Martin F."/>
            <person name="Nordberg H.P."/>
            <person name="Cantor M.N."/>
            <person name="Hua S.X."/>
        </authorList>
    </citation>
    <scope>NUCLEOTIDE SEQUENCE [LARGE SCALE GENOMIC DNA]</scope>
    <source>
        <strain evidence="1 2">Ve08.2h10</strain>
    </source>
</reference>
<gene>
    <name evidence="1" type="ORF">PAXRUDRAFT_834589</name>
</gene>
<dbReference type="EMBL" id="KN826615">
    <property type="protein sequence ID" value="KIK78367.1"/>
    <property type="molecule type" value="Genomic_DNA"/>
</dbReference>
<dbReference type="HOGENOM" id="CLU_2758520_0_0_1"/>
<evidence type="ECO:0000313" key="2">
    <source>
        <dbReference type="Proteomes" id="UP000054538"/>
    </source>
</evidence>
<proteinExistence type="predicted"/>
<dbReference type="AlphaFoldDB" id="A0A0D0C5F3"/>
<name>A0A0D0C5F3_9AGAM</name>
<keyword evidence="2" id="KW-1185">Reference proteome</keyword>
<evidence type="ECO:0000313" key="1">
    <source>
        <dbReference type="EMBL" id="KIK78367.1"/>
    </source>
</evidence>
<sequence length="70" mass="7962">MLSSKLGKIALELPGIDPLKVDEVLFSLNFFTVKQPPNRLRVWFQVPEQGENVPRIMCPLLELEDVGRLS</sequence>
<dbReference type="InParanoid" id="A0A0D0C5F3"/>
<reference evidence="2" key="2">
    <citation type="submission" date="2015-01" db="EMBL/GenBank/DDBJ databases">
        <title>Evolutionary Origins and Diversification of the Mycorrhizal Mutualists.</title>
        <authorList>
            <consortium name="DOE Joint Genome Institute"/>
            <consortium name="Mycorrhizal Genomics Consortium"/>
            <person name="Kohler A."/>
            <person name="Kuo A."/>
            <person name="Nagy L.G."/>
            <person name="Floudas D."/>
            <person name="Copeland A."/>
            <person name="Barry K.W."/>
            <person name="Cichocki N."/>
            <person name="Veneault-Fourrey C."/>
            <person name="LaButti K."/>
            <person name="Lindquist E.A."/>
            <person name="Lipzen A."/>
            <person name="Lundell T."/>
            <person name="Morin E."/>
            <person name="Murat C."/>
            <person name="Riley R."/>
            <person name="Ohm R."/>
            <person name="Sun H."/>
            <person name="Tunlid A."/>
            <person name="Henrissat B."/>
            <person name="Grigoriev I.V."/>
            <person name="Hibbett D.S."/>
            <person name="Martin F."/>
        </authorList>
    </citation>
    <scope>NUCLEOTIDE SEQUENCE [LARGE SCALE GENOMIC DNA]</scope>
    <source>
        <strain evidence="2">Ve08.2h10</strain>
    </source>
</reference>